<protein>
    <recommendedName>
        <fullName evidence="1">DOG1 domain-containing protein</fullName>
    </recommendedName>
</protein>
<accession>A0A0L9U546</accession>
<name>A0A0L9U546_PHAAN</name>
<dbReference type="KEGG" id="var:108328938"/>
<dbReference type="Proteomes" id="UP000053144">
    <property type="component" value="Chromosome 3"/>
</dbReference>
<dbReference type="GO" id="GO:0006351">
    <property type="term" value="P:DNA-templated transcription"/>
    <property type="evidence" value="ECO:0007669"/>
    <property type="project" value="InterPro"/>
</dbReference>
<dbReference type="OMA" id="AHYQQYY"/>
<dbReference type="EMBL" id="CM003373">
    <property type="protein sequence ID" value="KOM37514.1"/>
    <property type="molecule type" value="Genomic_DNA"/>
</dbReference>
<dbReference type="PROSITE" id="PS51806">
    <property type="entry name" value="DOG1"/>
    <property type="match status" value="1"/>
</dbReference>
<sequence>MADVNAASFEAFLQGWMVRQKAFLDELHSAHQQHQEGRGADVRPLIDRVISHYGQYFEEKSKIAHHDVFLIFSPPWFSSLEQSFLWVGGFKPGVAFQVVNTALGDLTQDQKEKLTELKQETKVKERTLNDDLAKLQESVADPPLVGLARSQGRLCFSGSFVTDQGSVPNTFKEKLENLVANADALRTDTALNILKILRPAQIVKFMASAAELQIKVRSWGLDKDSQNGGED</sequence>
<feature type="domain" description="DOG1" evidence="1">
    <location>
        <begin position="6"/>
        <end position="226"/>
    </location>
</feature>
<dbReference type="STRING" id="3914.A0A0L9U546"/>
<proteinExistence type="predicted"/>
<dbReference type="InterPro" id="IPR025422">
    <property type="entry name" value="TGA_domain"/>
</dbReference>
<dbReference type="GO" id="GO:0043565">
    <property type="term" value="F:sequence-specific DNA binding"/>
    <property type="evidence" value="ECO:0007669"/>
    <property type="project" value="InterPro"/>
</dbReference>
<dbReference type="OrthoDB" id="781635at2759"/>
<organism evidence="2 3">
    <name type="scientific">Phaseolus angularis</name>
    <name type="common">Azuki bean</name>
    <name type="synonym">Vigna angularis</name>
    <dbReference type="NCBI Taxonomy" id="3914"/>
    <lineage>
        <taxon>Eukaryota</taxon>
        <taxon>Viridiplantae</taxon>
        <taxon>Streptophyta</taxon>
        <taxon>Embryophyta</taxon>
        <taxon>Tracheophyta</taxon>
        <taxon>Spermatophyta</taxon>
        <taxon>Magnoliopsida</taxon>
        <taxon>eudicotyledons</taxon>
        <taxon>Gunneridae</taxon>
        <taxon>Pentapetalae</taxon>
        <taxon>rosids</taxon>
        <taxon>fabids</taxon>
        <taxon>Fabales</taxon>
        <taxon>Fabaceae</taxon>
        <taxon>Papilionoideae</taxon>
        <taxon>50 kb inversion clade</taxon>
        <taxon>NPAAA clade</taxon>
        <taxon>indigoferoid/millettioid clade</taxon>
        <taxon>Phaseoleae</taxon>
        <taxon>Vigna</taxon>
    </lineage>
</organism>
<reference evidence="3" key="1">
    <citation type="journal article" date="2015" name="Proc. Natl. Acad. Sci. U.S.A.">
        <title>Genome sequencing of adzuki bean (Vigna angularis) provides insight into high starch and low fat accumulation and domestication.</title>
        <authorList>
            <person name="Yang K."/>
            <person name="Tian Z."/>
            <person name="Chen C."/>
            <person name="Luo L."/>
            <person name="Zhao B."/>
            <person name="Wang Z."/>
            <person name="Yu L."/>
            <person name="Li Y."/>
            <person name="Sun Y."/>
            <person name="Li W."/>
            <person name="Chen Y."/>
            <person name="Li Y."/>
            <person name="Zhang Y."/>
            <person name="Ai D."/>
            <person name="Zhao J."/>
            <person name="Shang C."/>
            <person name="Ma Y."/>
            <person name="Wu B."/>
            <person name="Wang M."/>
            <person name="Gao L."/>
            <person name="Sun D."/>
            <person name="Zhang P."/>
            <person name="Guo F."/>
            <person name="Wang W."/>
            <person name="Li Y."/>
            <person name="Wang J."/>
            <person name="Varshney R.K."/>
            <person name="Wang J."/>
            <person name="Ling H.Q."/>
            <person name="Wan P."/>
        </authorList>
    </citation>
    <scope>NUCLEOTIDE SEQUENCE</scope>
    <source>
        <strain evidence="3">cv. Jingnong 6</strain>
    </source>
</reference>
<evidence type="ECO:0000259" key="1">
    <source>
        <dbReference type="PROSITE" id="PS51806"/>
    </source>
</evidence>
<dbReference type="PANTHER" id="PTHR46354">
    <property type="entry name" value="DOG1 DOMAIN-CONTAINING PROTEIN"/>
    <property type="match status" value="1"/>
</dbReference>
<dbReference type="Pfam" id="PF14144">
    <property type="entry name" value="DOG1"/>
    <property type="match status" value="1"/>
</dbReference>
<gene>
    <name evidence="2" type="ORF">LR48_Vigan03g089600</name>
</gene>
<evidence type="ECO:0000313" key="2">
    <source>
        <dbReference type="EMBL" id="KOM37514.1"/>
    </source>
</evidence>
<dbReference type="AlphaFoldDB" id="A0A0L9U546"/>
<evidence type="ECO:0000313" key="3">
    <source>
        <dbReference type="Proteomes" id="UP000053144"/>
    </source>
</evidence>
<dbReference type="PANTHER" id="PTHR46354:SF13">
    <property type="entry name" value="PROTEIN DOG1-LIKE 4"/>
    <property type="match status" value="1"/>
</dbReference>
<dbReference type="Gramene" id="KOM37514">
    <property type="protein sequence ID" value="KOM37514"/>
    <property type="gene ID" value="LR48_Vigan03g089600"/>
</dbReference>
<dbReference type="InterPro" id="IPR051886">
    <property type="entry name" value="Seed_Dev/Stress_Resp_Reg"/>
</dbReference>